<dbReference type="Pfam" id="PF05383">
    <property type="entry name" value="La"/>
    <property type="match status" value="1"/>
</dbReference>
<comment type="caution">
    <text evidence="5">The sequence shown here is derived from an EMBL/GenBank/DDBJ whole genome shotgun (WGS) entry which is preliminary data.</text>
</comment>
<dbReference type="EMBL" id="JAFNEN010000403">
    <property type="protein sequence ID" value="KAG8183814.1"/>
    <property type="molecule type" value="Genomic_DNA"/>
</dbReference>
<dbReference type="AlphaFoldDB" id="A0AAV6UHV1"/>
<dbReference type="SUPFAM" id="SSF46785">
    <property type="entry name" value="Winged helix' DNA-binding domain"/>
    <property type="match status" value="1"/>
</dbReference>
<dbReference type="InterPro" id="IPR006630">
    <property type="entry name" value="La_HTH"/>
</dbReference>
<name>A0AAV6UHV1_9ARAC</name>
<dbReference type="GO" id="GO:0045727">
    <property type="term" value="P:positive regulation of translation"/>
    <property type="evidence" value="ECO:0007669"/>
    <property type="project" value="TreeGrafter"/>
</dbReference>
<dbReference type="GO" id="GO:0003723">
    <property type="term" value="F:RNA binding"/>
    <property type="evidence" value="ECO:0007669"/>
    <property type="project" value="UniProtKB-UniRule"/>
</dbReference>
<evidence type="ECO:0000313" key="6">
    <source>
        <dbReference type="Proteomes" id="UP000827092"/>
    </source>
</evidence>
<feature type="domain" description="HTH La-type RNA-binding" evidence="4">
    <location>
        <begin position="179"/>
        <end position="270"/>
    </location>
</feature>
<dbReference type="InterPro" id="IPR036388">
    <property type="entry name" value="WH-like_DNA-bd_sf"/>
</dbReference>
<dbReference type="Proteomes" id="UP000827092">
    <property type="component" value="Unassembled WGS sequence"/>
</dbReference>
<dbReference type="PROSITE" id="PS50961">
    <property type="entry name" value="HTH_LA"/>
    <property type="match status" value="1"/>
</dbReference>
<evidence type="ECO:0000313" key="5">
    <source>
        <dbReference type="EMBL" id="KAG8183814.1"/>
    </source>
</evidence>
<dbReference type="SMART" id="SM00715">
    <property type="entry name" value="LA"/>
    <property type="match status" value="1"/>
</dbReference>
<organism evidence="5 6">
    <name type="scientific">Oedothorax gibbosus</name>
    <dbReference type="NCBI Taxonomy" id="931172"/>
    <lineage>
        <taxon>Eukaryota</taxon>
        <taxon>Metazoa</taxon>
        <taxon>Ecdysozoa</taxon>
        <taxon>Arthropoda</taxon>
        <taxon>Chelicerata</taxon>
        <taxon>Arachnida</taxon>
        <taxon>Araneae</taxon>
        <taxon>Araneomorphae</taxon>
        <taxon>Entelegynae</taxon>
        <taxon>Araneoidea</taxon>
        <taxon>Linyphiidae</taxon>
        <taxon>Erigoninae</taxon>
        <taxon>Oedothorax</taxon>
    </lineage>
</organism>
<protein>
    <recommendedName>
        <fullName evidence="4">HTH La-type RNA-binding domain-containing protein</fullName>
    </recommendedName>
</protein>
<dbReference type="GO" id="GO:0005829">
    <property type="term" value="C:cytosol"/>
    <property type="evidence" value="ECO:0007669"/>
    <property type="project" value="TreeGrafter"/>
</dbReference>
<feature type="compositionally biased region" description="Polar residues" evidence="3">
    <location>
        <begin position="395"/>
        <end position="407"/>
    </location>
</feature>
<dbReference type="CDD" id="cd07323">
    <property type="entry name" value="LAM"/>
    <property type="match status" value="1"/>
</dbReference>
<dbReference type="Gene3D" id="1.10.10.10">
    <property type="entry name" value="Winged helix-like DNA-binding domain superfamily/Winged helix DNA-binding domain"/>
    <property type="match status" value="1"/>
</dbReference>
<feature type="region of interest" description="Disordered" evidence="3">
    <location>
        <begin position="1"/>
        <end position="155"/>
    </location>
</feature>
<proteinExistence type="predicted"/>
<evidence type="ECO:0000256" key="2">
    <source>
        <dbReference type="PROSITE-ProRule" id="PRU00332"/>
    </source>
</evidence>
<sequence length="483" mass="54601">MEAKHGSNFDFKSDLDFPTLGSNVVPSNSSPKEKTLPLQNSNKESRDNSRSMSKGRGKKQNWKAVQVEFNNKSSNNGPRYQQRGSNRPRFGSNHVTHKPSSISDDQPFEFSYRGYRSGSRSRIRRARGGSAPHHFGRPASVESTTPSSHSPTSDLSPTIMAIPYHPNYGAYVQQQITAVESPVDIEEAIRHQIEYYFSEENLIKDNYMRLNMTSEGFLSIQLISNFNKIKQFNTDIDTIARAIEASDKLEVVAGKMVRPVIDPLRWPLRTPLPPPVTSLMKNYVQPEVMVAPLQNGTIYQEVVSDLDAADMMYQPSTIELVAAPVTDMVYQSVEEPIEHLSGYMGSMTFEEKAMYDYTQCYPAELQDQQTLDQDLACDYNPCYTVDPQTEDNCQKEQTLPETPTIDTQPEEVPKEKLTNSCNGQHIEEDIVDTVSVAITDKVTYTCYATEPKDCQKDIGFQQETIRCQQDVGHYQHMFAYVSS</sequence>
<feature type="compositionally biased region" description="Polar residues" evidence="3">
    <location>
        <begin position="68"/>
        <end position="85"/>
    </location>
</feature>
<evidence type="ECO:0000259" key="4">
    <source>
        <dbReference type="PROSITE" id="PS50961"/>
    </source>
</evidence>
<gene>
    <name evidence="5" type="ORF">JTE90_027739</name>
</gene>
<reference evidence="5 6" key="1">
    <citation type="journal article" date="2022" name="Nat. Ecol. Evol.">
        <title>A masculinizing supergene underlies an exaggerated male reproductive morph in a spider.</title>
        <authorList>
            <person name="Hendrickx F."/>
            <person name="De Corte Z."/>
            <person name="Sonet G."/>
            <person name="Van Belleghem S.M."/>
            <person name="Kostlbacher S."/>
            <person name="Vangestel C."/>
        </authorList>
    </citation>
    <scope>NUCLEOTIDE SEQUENCE [LARGE SCALE GENOMIC DNA]</scope>
    <source>
        <strain evidence="5">W744_W776</strain>
    </source>
</reference>
<dbReference type="PANTHER" id="PTHR22792:SF132">
    <property type="entry name" value="LA-RELATED PROTEIN 1"/>
    <property type="match status" value="1"/>
</dbReference>
<evidence type="ECO:0000256" key="3">
    <source>
        <dbReference type="SAM" id="MobiDB-lite"/>
    </source>
</evidence>
<feature type="region of interest" description="Disordered" evidence="3">
    <location>
        <begin position="395"/>
        <end position="415"/>
    </location>
</feature>
<keyword evidence="1 2" id="KW-0694">RNA-binding</keyword>
<dbReference type="PANTHER" id="PTHR22792">
    <property type="entry name" value="LUPUS LA PROTEIN-RELATED"/>
    <property type="match status" value="1"/>
</dbReference>
<dbReference type="GO" id="GO:0010494">
    <property type="term" value="C:cytoplasmic stress granule"/>
    <property type="evidence" value="ECO:0007669"/>
    <property type="project" value="TreeGrafter"/>
</dbReference>
<evidence type="ECO:0000256" key="1">
    <source>
        <dbReference type="ARBA" id="ARBA00022884"/>
    </source>
</evidence>
<dbReference type="InterPro" id="IPR036390">
    <property type="entry name" value="WH_DNA-bd_sf"/>
</dbReference>
<dbReference type="InterPro" id="IPR045180">
    <property type="entry name" value="La_dom_prot"/>
</dbReference>
<accession>A0AAV6UHV1</accession>
<feature type="compositionally biased region" description="Polar residues" evidence="3">
    <location>
        <begin position="20"/>
        <end position="30"/>
    </location>
</feature>
<feature type="compositionally biased region" description="Low complexity" evidence="3">
    <location>
        <begin position="140"/>
        <end position="155"/>
    </location>
</feature>
<feature type="compositionally biased region" description="Basic and acidic residues" evidence="3">
    <location>
        <begin position="1"/>
        <end position="15"/>
    </location>
</feature>
<keyword evidence="6" id="KW-1185">Reference proteome</keyword>